<comment type="caution">
    <text evidence="1">The sequence shown here is derived from an EMBL/GenBank/DDBJ whole genome shotgun (WGS) entry which is preliminary data.</text>
</comment>
<reference evidence="1" key="1">
    <citation type="submission" date="2022-08" db="EMBL/GenBank/DDBJ databases">
        <authorList>
            <person name="Gutierrez-Valencia J."/>
        </authorList>
    </citation>
    <scope>NUCLEOTIDE SEQUENCE</scope>
</reference>
<name>A0AAV0KWT6_9ROSI</name>
<evidence type="ECO:0000313" key="2">
    <source>
        <dbReference type="EMBL" id="CAI0426281.1"/>
    </source>
</evidence>
<evidence type="ECO:0000313" key="3">
    <source>
        <dbReference type="Proteomes" id="UP001154282"/>
    </source>
</evidence>
<evidence type="ECO:0000313" key="1">
    <source>
        <dbReference type="EMBL" id="CAI0426220.1"/>
    </source>
</evidence>
<gene>
    <name evidence="1" type="ORF">LITE_LOCUS20698</name>
    <name evidence="2" type="ORF">LITE_LOCUS20723</name>
</gene>
<dbReference type="Proteomes" id="UP001154282">
    <property type="component" value="Unassembled WGS sequence"/>
</dbReference>
<dbReference type="AlphaFoldDB" id="A0AAV0KWT6"/>
<dbReference type="EMBL" id="CAMGYJ010000005">
    <property type="protein sequence ID" value="CAI0426281.1"/>
    <property type="molecule type" value="Genomic_DNA"/>
</dbReference>
<protein>
    <submittedName>
        <fullName evidence="1">Uncharacterized protein</fullName>
    </submittedName>
</protein>
<keyword evidence="3" id="KW-1185">Reference proteome</keyword>
<organism evidence="1 3">
    <name type="scientific">Linum tenue</name>
    <dbReference type="NCBI Taxonomy" id="586396"/>
    <lineage>
        <taxon>Eukaryota</taxon>
        <taxon>Viridiplantae</taxon>
        <taxon>Streptophyta</taxon>
        <taxon>Embryophyta</taxon>
        <taxon>Tracheophyta</taxon>
        <taxon>Spermatophyta</taxon>
        <taxon>Magnoliopsida</taxon>
        <taxon>eudicotyledons</taxon>
        <taxon>Gunneridae</taxon>
        <taxon>Pentapetalae</taxon>
        <taxon>rosids</taxon>
        <taxon>fabids</taxon>
        <taxon>Malpighiales</taxon>
        <taxon>Linaceae</taxon>
        <taxon>Linum</taxon>
    </lineage>
</organism>
<accession>A0AAV0KWT6</accession>
<sequence>MVCIMERFPLLKLVPPLSRTRRNRIRRHQIKNAG</sequence>
<proteinExistence type="predicted"/>
<dbReference type="EMBL" id="CAMGYJ010000005">
    <property type="protein sequence ID" value="CAI0426220.1"/>
    <property type="molecule type" value="Genomic_DNA"/>
</dbReference>